<feature type="transmembrane region" description="Helical" evidence="1">
    <location>
        <begin position="77"/>
        <end position="98"/>
    </location>
</feature>
<evidence type="ECO:0000256" key="1">
    <source>
        <dbReference type="SAM" id="Phobius"/>
    </source>
</evidence>
<organism evidence="2 3">
    <name type="scientific">Candidatus Jorgensenbacteria bacterium GW2011_GWF2_41_8</name>
    <dbReference type="NCBI Taxonomy" id="1618667"/>
    <lineage>
        <taxon>Bacteria</taxon>
        <taxon>Candidatus Joergenseniibacteriota</taxon>
    </lineage>
</organism>
<reference evidence="2 3" key="1">
    <citation type="journal article" date="2015" name="Nature">
        <title>rRNA introns, odd ribosomes, and small enigmatic genomes across a large radiation of phyla.</title>
        <authorList>
            <person name="Brown C.T."/>
            <person name="Hug L.A."/>
            <person name="Thomas B.C."/>
            <person name="Sharon I."/>
            <person name="Castelle C.J."/>
            <person name="Singh A."/>
            <person name="Wilkins M.J."/>
            <person name="Williams K.H."/>
            <person name="Banfield J.F."/>
        </authorList>
    </citation>
    <scope>NUCLEOTIDE SEQUENCE [LARGE SCALE GENOMIC DNA]</scope>
</reference>
<comment type="caution">
    <text evidence="2">The sequence shown here is derived from an EMBL/GenBank/DDBJ whole genome shotgun (WGS) entry which is preliminary data.</text>
</comment>
<feature type="transmembrane region" description="Helical" evidence="1">
    <location>
        <begin position="104"/>
        <end position="122"/>
    </location>
</feature>
<evidence type="ECO:0000313" key="2">
    <source>
        <dbReference type="EMBL" id="KKS25417.1"/>
    </source>
</evidence>
<keyword evidence="1" id="KW-0812">Transmembrane</keyword>
<name>A0A0G0XLR9_9BACT</name>
<feature type="transmembrane region" description="Helical" evidence="1">
    <location>
        <begin position="134"/>
        <end position="156"/>
    </location>
</feature>
<gene>
    <name evidence="2" type="ORF">UU83_C0006G0019</name>
</gene>
<accession>A0A0G0XLR9</accession>
<dbReference type="Proteomes" id="UP000033856">
    <property type="component" value="Unassembled WGS sequence"/>
</dbReference>
<dbReference type="AlphaFoldDB" id="A0A0G0XLR9"/>
<evidence type="ECO:0000313" key="3">
    <source>
        <dbReference type="Proteomes" id="UP000033856"/>
    </source>
</evidence>
<feature type="transmembrane region" description="Helical" evidence="1">
    <location>
        <begin position="48"/>
        <end position="65"/>
    </location>
</feature>
<proteinExistence type="predicted"/>
<keyword evidence="1" id="KW-1133">Transmembrane helix</keyword>
<keyword evidence="1" id="KW-0472">Membrane</keyword>
<dbReference type="EMBL" id="LCCD01000006">
    <property type="protein sequence ID" value="KKS25417.1"/>
    <property type="molecule type" value="Genomic_DNA"/>
</dbReference>
<protein>
    <submittedName>
        <fullName evidence="2">Uncharacterized protein</fullName>
    </submittedName>
</protein>
<sequence length="164" mass="18556">MKLFWIFGLLASSIVLISFLIALSVFSSPSLSSTDMDKAVFEISKNHAKAGFIAGTAILFYYGALKKLFGKDYIYRKAFFISFAIALLSCFGYVVSFIHLRTIFLLSIIIIMFATLKLMESVKLLIETEKLPKIVLVIPLFESMLIFIVMTLSYIFSTFQLIKN</sequence>